<sequence>MHRVINCQRIQNKLVLHQMDQFPNEITTQILSRLPVKYVLRCRSVCKTWKNIIDDRQRFAPLHYTRSLEEEEEATHHNKSTLIFVSTGNPHPIYIVELKQESQQQQHIFKASQIDFWGPGFKTIYANSCHGLLCFYTQELNYTYIHNPATHEFFELPSSPLSPESNKDVNLGDTLPPPYVHAIGFGYDHSSKAFKVLQIVYMIWDLSDLCFVKPVRAQVCTLGSNSWRKLENFPCVSCFGRKPALINGALHWLSDKHILSFDLASENFGSVQYPHSNFIPFFYFEFESEYNFQLVALDACLSIAHLSSDEDFELWIMKDYNVKESWIKLIIKRRYGVFQNVFPICIWKNDELLLLYGSNILVSYGIQSGTYTPFEIEDLPAYHFKPFTHFHGYEVYPYVGNLMSIEPADQWKRNHEEGRNCKKEFL</sequence>
<evidence type="ECO:0000313" key="2">
    <source>
        <dbReference type="EMBL" id="KAF5188114.1"/>
    </source>
</evidence>
<dbReference type="Proteomes" id="UP000554482">
    <property type="component" value="Unassembled WGS sequence"/>
</dbReference>
<dbReference type="NCBIfam" id="TIGR01640">
    <property type="entry name" value="F_box_assoc_1"/>
    <property type="match status" value="1"/>
</dbReference>
<dbReference type="InterPro" id="IPR001810">
    <property type="entry name" value="F-box_dom"/>
</dbReference>
<dbReference type="PANTHER" id="PTHR31672">
    <property type="entry name" value="BNACNNG10540D PROTEIN"/>
    <property type="match status" value="1"/>
</dbReference>
<dbReference type="EMBL" id="JABWDY010027167">
    <property type="protein sequence ID" value="KAF5188114.1"/>
    <property type="molecule type" value="Genomic_DNA"/>
</dbReference>
<dbReference type="CDD" id="cd22157">
    <property type="entry name" value="F-box_AtFBW1-like"/>
    <property type="match status" value="1"/>
</dbReference>
<dbReference type="InterPro" id="IPR036047">
    <property type="entry name" value="F-box-like_dom_sf"/>
</dbReference>
<name>A0A7J6VSN9_THATH</name>
<dbReference type="Pfam" id="PF08268">
    <property type="entry name" value="FBA_3"/>
    <property type="match status" value="1"/>
</dbReference>
<dbReference type="AlphaFoldDB" id="A0A7J6VSN9"/>
<dbReference type="Gene3D" id="1.20.1280.50">
    <property type="match status" value="1"/>
</dbReference>
<dbReference type="SUPFAM" id="SSF81383">
    <property type="entry name" value="F-box domain"/>
    <property type="match status" value="1"/>
</dbReference>
<organism evidence="2 3">
    <name type="scientific">Thalictrum thalictroides</name>
    <name type="common">Rue-anemone</name>
    <name type="synonym">Anemone thalictroides</name>
    <dbReference type="NCBI Taxonomy" id="46969"/>
    <lineage>
        <taxon>Eukaryota</taxon>
        <taxon>Viridiplantae</taxon>
        <taxon>Streptophyta</taxon>
        <taxon>Embryophyta</taxon>
        <taxon>Tracheophyta</taxon>
        <taxon>Spermatophyta</taxon>
        <taxon>Magnoliopsida</taxon>
        <taxon>Ranunculales</taxon>
        <taxon>Ranunculaceae</taxon>
        <taxon>Thalictroideae</taxon>
        <taxon>Thalictrum</taxon>
    </lineage>
</organism>
<gene>
    <name evidence="2" type="ORF">FRX31_022299</name>
</gene>
<dbReference type="SMART" id="SM00256">
    <property type="entry name" value="FBOX"/>
    <property type="match status" value="1"/>
</dbReference>
<dbReference type="InterPro" id="IPR017451">
    <property type="entry name" value="F-box-assoc_interact_dom"/>
</dbReference>
<protein>
    <submittedName>
        <fullName evidence="2">F-box protein</fullName>
    </submittedName>
</protein>
<dbReference type="OrthoDB" id="1853768at2759"/>
<feature type="domain" description="F-box" evidence="1">
    <location>
        <begin position="16"/>
        <end position="62"/>
    </location>
</feature>
<evidence type="ECO:0000259" key="1">
    <source>
        <dbReference type="PROSITE" id="PS50181"/>
    </source>
</evidence>
<comment type="caution">
    <text evidence="2">The sequence shown here is derived from an EMBL/GenBank/DDBJ whole genome shotgun (WGS) entry which is preliminary data.</text>
</comment>
<accession>A0A7J6VSN9</accession>
<keyword evidence="3" id="KW-1185">Reference proteome</keyword>
<evidence type="ECO:0000313" key="3">
    <source>
        <dbReference type="Proteomes" id="UP000554482"/>
    </source>
</evidence>
<reference evidence="2 3" key="1">
    <citation type="submission" date="2020-06" db="EMBL/GenBank/DDBJ databases">
        <title>Transcriptomic and genomic resources for Thalictrum thalictroides and T. hernandezii: Facilitating candidate gene discovery in an emerging model plant lineage.</title>
        <authorList>
            <person name="Arias T."/>
            <person name="Riano-Pachon D.M."/>
            <person name="Di Stilio V.S."/>
        </authorList>
    </citation>
    <scope>NUCLEOTIDE SEQUENCE [LARGE SCALE GENOMIC DNA]</scope>
    <source>
        <strain evidence="3">cv. WT478/WT964</strain>
        <tissue evidence="2">Leaves</tissue>
    </source>
</reference>
<dbReference type="PROSITE" id="PS50181">
    <property type="entry name" value="FBOX"/>
    <property type="match status" value="1"/>
</dbReference>
<proteinExistence type="predicted"/>
<dbReference type="InterPro" id="IPR050796">
    <property type="entry name" value="SCF_F-box_component"/>
</dbReference>
<dbReference type="InterPro" id="IPR013187">
    <property type="entry name" value="F-box-assoc_dom_typ3"/>
</dbReference>
<dbReference type="Pfam" id="PF00646">
    <property type="entry name" value="F-box"/>
    <property type="match status" value="1"/>
</dbReference>
<dbReference type="PANTHER" id="PTHR31672:SF13">
    <property type="entry name" value="F-BOX PROTEIN CPR30-LIKE"/>
    <property type="match status" value="1"/>
</dbReference>